<comment type="caution">
    <text evidence="1">The sequence shown here is derived from an EMBL/GenBank/DDBJ whole genome shotgun (WGS) entry which is preliminary data.</text>
</comment>
<keyword evidence="2" id="KW-1185">Reference proteome</keyword>
<accession>A0ACB0I8W2</accession>
<protein>
    <submittedName>
        <fullName evidence="1">Uncharacterized protein</fullName>
    </submittedName>
</protein>
<dbReference type="EMBL" id="CASHSV030000001">
    <property type="protein sequence ID" value="CAJ2628611.1"/>
    <property type="molecule type" value="Genomic_DNA"/>
</dbReference>
<organism evidence="1 2">
    <name type="scientific">Trifolium pratense</name>
    <name type="common">Red clover</name>
    <dbReference type="NCBI Taxonomy" id="57577"/>
    <lineage>
        <taxon>Eukaryota</taxon>
        <taxon>Viridiplantae</taxon>
        <taxon>Streptophyta</taxon>
        <taxon>Embryophyta</taxon>
        <taxon>Tracheophyta</taxon>
        <taxon>Spermatophyta</taxon>
        <taxon>Magnoliopsida</taxon>
        <taxon>eudicotyledons</taxon>
        <taxon>Gunneridae</taxon>
        <taxon>Pentapetalae</taxon>
        <taxon>rosids</taxon>
        <taxon>fabids</taxon>
        <taxon>Fabales</taxon>
        <taxon>Fabaceae</taxon>
        <taxon>Papilionoideae</taxon>
        <taxon>50 kb inversion clade</taxon>
        <taxon>NPAAA clade</taxon>
        <taxon>Hologalegina</taxon>
        <taxon>IRL clade</taxon>
        <taxon>Trifolieae</taxon>
        <taxon>Trifolium</taxon>
    </lineage>
</organism>
<evidence type="ECO:0000313" key="2">
    <source>
        <dbReference type="Proteomes" id="UP001177021"/>
    </source>
</evidence>
<proteinExistence type="predicted"/>
<reference evidence="1" key="1">
    <citation type="submission" date="2023-10" db="EMBL/GenBank/DDBJ databases">
        <authorList>
            <person name="Rodriguez Cubillos JULIANA M."/>
            <person name="De Vega J."/>
        </authorList>
    </citation>
    <scope>NUCLEOTIDE SEQUENCE</scope>
</reference>
<dbReference type="Proteomes" id="UP001177021">
    <property type="component" value="Unassembled WGS sequence"/>
</dbReference>
<name>A0ACB0I8W2_TRIPR</name>
<sequence>MGDHPVTKAEFYGAMTALTAAITALTTQVTKLSNNTTTQKTQFNSSATASLTMAAANDPNNQTQMALILGQDSTHFESLITNLMSTSNDHRSQAENLFNLCKQTYPDSLLDIEDDPAWHAALTEDEDAGETTNYGFGQECLDRLSISLGGNTIVPVASELLPTYLVSPEWQKHNVALVAIAQIAEGCSKVMTKNLEHVLSMVLNSFSHPHPRVRWTTINAIGQLSTDLGPDLQVKYHHLVLSALAGAMVDFENARVQAHAASAVLNFTENCTLDILIPRLDVLTRDRSSHFIQWDPGGWSLVHWRSQPAKEALYQDENSGTSSFEVEETDVGGFLVYIIILVRFSFIIF</sequence>
<gene>
    <name evidence="1" type="ORF">MILVUS5_LOCUS795</name>
</gene>
<evidence type="ECO:0000313" key="1">
    <source>
        <dbReference type="EMBL" id="CAJ2628611.1"/>
    </source>
</evidence>